<gene>
    <name evidence="1" type="ORF">ABJ384_10095</name>
</gene>
<dbReference type="AlphaFoldDB" id="A0AAU7SUD6"/>
<accession>A0AAU7SUD6</accession>
<dbReference type="RefSeq" id="WP_349927109.1">
    <property type="nucleotide sequence ID" value="NZ_CP157981.1"/>
</dbReference>
<reference evidence="1" key="1">
    <citation type="submission" date="2024-06" db="EMBL/GenBank/DDBJ databases">
        <authorList>
            <person name="Song Z."/>
        </authorList>
    </citation>
    <scope>NUCLEOTIDE SEQUENCE</scope>
    <source>
        <strain evidence="1">A1-4-2</strain>
    </source>
</reference>
<sequence>MWFRKNKNKEVLSHHEITEKKLKLVKDIDTLLPNEVTNLIVNGKEVPEVIKIKLYDFIVEFNILDSMIDSVYKTSLGIERSVSSTSKGVNTTLNELFKSKDGKLESFLKSRKIFKEQELSKALVVIKDAIKLRDRIAHAIPLWHAEGNSVLFYSYDGVFWNKFYNNMRKEKSKLYEDKYFKKQLNQTILSENSFTYVVYHVYEINFQTEKVKDLCLRLLADIECKEINNL</sequence>
<protein>
    <recommendedName>
        <fullName evidence="2">RiboL-PSP-HEPN domain-containing protein</fullName>
    </recommendedName>
</protein>
<organism evidence="1">
    <name type="scientific">Acinetobacter sp. A1-4-2</name>
    <dbReference type="NCBI Taxonomy" id="3156489"/>
    <lineage>
        <taxon>Bacteria</taxon>
        <taxon>Pseudomonadati</taxon>
        <taxon>Pseudomonadota</taxon>
        <taxon>Gammaproteobacteria</taxon>
        <taxon>Moraxellales</taxon>
        <taxon>Moraxellaceae</taxon>
        <taxon>Acinetobacter</taxon>
    </lineage>
</organism>
<evidence type="ECO:0008006" key="2">
    <source>
        <dbReference type="Google" id="ProtNLM"/>
    </source>
</evidence>
<name>A0AAU7SUD6_9GAMM</name>
<dbReference type="EMBL" id="CP157981">
    <property type="protein sequence ID" value="XBU14818.1"/>
    <property type="molecule type" value="Genomic_DNA"/>
</dbReference>
<proteinExistence type="predicted"/>
<evidence type="ECO:0000313" key="1">
    <source>
        <dbReference type="EMBL" id="XBU14818.1"/>
    </source>
</evidence>